<name>A0A081A3Y6_PHYNI</name>
<dbReference type="InterPro" id="IPR002347">
    <property type="entry name" value="SDR_fam"/>
</dbReference>
<accession>A0A081A3Y6</accession>
<dbReference type="InterPro" id="IPR036291">
    <property type="entry name" value="NAD(P)-bd_dom_sf"/>
</dbReference>
<dbReference type="GO" id="GO:0016491">
    <property type="term" value="F:oxidoreductase activity"/>
    <property type="evidence" value="ECO:0007669"/>
    <property type="project" value="UniProtKB-KW"/>
</dbReference>
<dbReference type="Gene3D" id="3.40.50.720">
    <property type="entry name" value="NAD(P)-binding Rossmann-like Domain"/>
    <property type="match status" value="1"/>
</dbReference>
<dbReference type="InterPro" id="IPR020904">
    <property type="entry name" value="Sc_DH/Rdtase_CS"/>
</dbReference>
<sequence length="243" mass="26390">MSLTKKTVLITGSTRGIGLAFAEHYVKAGWNVIGTVRVDSNTEKLKSLDLFKIVIMDTRDEKSIMEAAHQLEGQTIDVVINNAGINLPCVLDTGTKDVLMRQFEVNAVGPFLVTRALLPNLQLAVKFRGFAFVVQISSYVGSIGSLTKKTATSLEGSLYGYGTSKAALNMITRSLAFDLQSRNIVVVSVHPGYVDTDMTQGDATLKPEESVAVMADLIGKLNPKSTGKFFNLYKKIPATTLPW</sequence>
<evidence type="ECO:0000256" key="3">
    <source>
        <dbReference type="RuleBase" id="RU000363"/>
    </source>
</evidence>
<evidence type="ECO:0008006" key="6">
    <source>
        <dbReference type="Google" id="ProtNLM"/>
    </source>
</evidence>
<dbReference type="Proteomes" id="UP000028582">
    <property type="component" value="Unassembled WGS sequence"/>
</dbReference>
<comment type="similarity">
    <text evidence="3">Belongs to the short-chain dehydrogenases/reductases (SDR) family.</text>
</comment>
<organism evidence="4 5">
    <name type="scientific">Phytophthora nicotianae P1976</name>
    <dbReference type="NCBI Taxonomy" id="1317066"/>
    <lineage>
        <taxon>Eukaryota</taxon>
        <taxon>Sar</taxon>
        <taxon>Stramenopiles</taxon>
        <taxon>Oomycota</taxon>
        <taxon>Peronosporomycetes</taxon>
        <taxon>Peronosporales</taxon>
        <taxon>Peronosporaceae</taxon>
        <taxon>Phytophthora</taxon>
    </lineage>
</organism>
<dbReference type="PRINTS" id="PR00080">
    <property type="entry name" value="SDRFAMILY"/>
</dbReference>
<dbReference type="PRINTS" id="PR00081">
    <property type="entry name" value="GDHRDH"/>
</dbReference>
<dbReference type="PANTHER" id="PTHR43544:SF7">
    <property type="entry name" value="NADB-LER2"/>
    <property type="match status" value="1"/>
</dbReference>
<dbReference type="PANTHER" id="PTHR43544">
    <property type="entry name" value="SHORT-CHAIN DEHYDROGENASE/REDUCTASE"/>
    <property type="match status" value="1"/>
</dbReference>
<proteinExistence type="inferred from homology"/>
<dbReference type="GO" id="GO:0005737">
    <property type="term" value="C:cytoplasm"/>
    <property type="evidence" value="ECO:0007669"/>
    <property type="project" value="TreeGrafter"/>
</dbReference>
<keyword evidence="2" id="KW-0560">Oxidoreductase</keyword>
<evidence type="ECO:0000313" key="4">
    <source>
        <dbReference type="EMBL" id="ETO73597.1"/>
    </source>
</evidence>
<reference evidence="4 5" key="1">
    <citation type="submission" date="2013-11" db="EMBL/GenBank/DDBJ databases">
        <title>The Genome Sequence of Phytophthora parasitica P1976.</title>
        <authorList>
            <consortium name="The Broad Institute Genomics Platform"/>
            <person name="Russ C."/>
            <person name="Tyler B."/>
            <person name="Panabieres F."/>
            <person name="Shan W."/>
            <person name="Tripathy S."/>
            <person name="Grunwald N."/>
            <person name="Machado M."/>
            <person name="Johnson C.S."/>
            <person name="Walker B."/>
            <person name="Young S."/>
            <person name="Zeng Q."/>
            <person name="Gargeya S."/>
            <person name="Fitzgerald M."/>
            <person name="Haas B."/>
            <person name="Abouelleil A."/>
            <person name="Allen A.W."/>
            <person name="Alvarado L."/>
            <person name="Arachchi H.M."/>
            <person name="Berlin A.M."/>
            <person name="Chapman S.B."/>
            <person name="Gainer-Dewar J."/>
            <person name="Goldberg J."/>
            <person name="Griggs A."/>
            <person name="Gujja S."/>
            <person name="Hansen M."/>
            <person name="Howarth C."/>
            <person name="Imamovic A."/>
            <person name="Ireland A."/>
            <person name="Larimer J."/>
            <person name="McCowan C."/>
            <person name="Murphy C."/>
            <person name="Pearson M."/>
            <person name="Poon T.W."/>
            <person name="Priest M."/>
            <person name="Roberts A."/>
            <person name="Saif S."/>
            <person name="Shea T."/>
            <person name="Sisk P."/>
            <person name="Sykes S."/>
            <person name="Wortman J."/>
            <person name="Nusbaum C."/>
            <person name="Birren B."/>
        </authorList>
    </citation>
    <scope>NUCLEOTIDE SEQUENCE [LARGE SCALE GENOMIC DNA]</scope>
    <source>
        <strain evidence="4 5">P1976</strain>
    </source>
</reference>
<dbReference type="EMBL" id="ANJA01001862">
    <property type="protein sequence ID" value="ETO73597.1"/>
    <property type="molecule type" value="Genomic_DNA"/>
</dbReference>
<gene>
    <name evidence="4" type="ORF">F444_10463</name>
</gene>
<dbReference type="SUPFAM" id="SSF51735">
    <property type="entry name" value="NAD(P)-binding Rossmann-fold domains"/>
    <property type="match status" value="1"/>
</dbReference>
<comment type="caution">
    <text evidence="4">The sequence shown here is derived from an EMBL/GenBank/DDBJ whole genome shotgun (WGS) entry which is preliminary data.</text>
</comment>
<protein>
    <recommendedName>
        <fullName evidence="6">C-factor</fullName>
    </recommendedName>
</protein>
<dbReference type="Pfam" id="PF00106">
    <property type="entry name" value="adh_short"/>
    <property type="match status" value="1"/>
</dbReference>
<keyword evidence="1" id="KW-0521">NADP</keyword>
<evidence type="ECO:0000256" key="2">
    <source>
        <dbReference type="ARBA" id="ARBA00023002"/>
    </source>
</evidence>
<dbReference type="PROSITE" id="PS00061">
    <property type="entry name" value="ADH_SHORT"/>
    <property type="match status" value="1"/>
</dbReference>
<dbReference type="AlphaFoldDB" id="A0A081A3Y6"/>
<dbReference type="CDD" id="cd05325">
    <property type="entry name" value="carb_red_sniffer_like_SDR_c"/>
    <property type="match status" value="1"/>
</dbReference>
<evidence type="ECO:0000256" key="1">
    <source>
        <dbReference type="ARBA" id="ARBA00022857"/>
    </source>
</evidence>
<evidence type="ECO:0000313" key="5">
    <source>
        <dbReference type="Proteomes" id="UP000028582"/>
    </source>
</evidence>
<dbReference type="InterPro" id="IPR051468">
    <property type="entry name" value="Fungal_SecMetab_SDRs"/>
</dbReference>
<dbReference type="OrthoDB" id="1933717at2759"/>